<feature type="transmembrane region" description="Helical" evidence="6">
    <location>
        <begin position="317"/>
        <end position="339"/>
    </location>
</feature>
<feature type="transmembrane region" description="Helical" evidence="6">
    <location>
        <begin position="211"/>
        <end position="237"/>
    </location>
</feature>
<gene>
    <name evidence="7" type="ORF">TIFTF001_049934</name>
</gene>
<keyword evidence="4 6" id="KW-0472">Membrane</keyword>
<dbReference type="Proteomes" id="UP001187192">
    <property type="component" value="Unassembled WGS sequence"/>
</dbReference>
<dbReference type="GO" id="GO:0009734">
    <property type="term" value="P:auxin-activated signaling pathway"/>
    <property type="evidence" value="ECO:0007669"/>
    <property type="project" value="UniProtKB-KW"/>
</dbReference>
<protein>
    <submittedName>
        <fullName evidence="7">Uncharacterized protein</fullName>
    </submittedName>
</protein>
<dbReference type="GO" id="GO:0016020">
    <property type="term" value="C:membrane"/>
    <property type="evidence" value="ECO:0007669"/>
    <property type="project" value="UniProtKB-SubCell"/>
</dbReference>
<dbReference type="GO" id="GO:0080162">
    <property type="term" value="P:endoplasmic reticulum to cytosol auxin transport"/>
    <property type="evidence" value="ECO:0007669"/>
    <property type="project" value="InterPro"/>
</dbReference>
<organism evidence="7 8">
    <name type="scientific">Ficus carica</name>
    <name type="common">Common fig</name>
    <dbReference type="NCBI Taxonomy" id="3494"/>
    <lineage>
        <taxon>Eukaryota</taxon>
        <taxon>Viridiplantae</taxon>
        <taxon>Streptophyta</taxon>
        <taxon>Embryophyta</taxon>
        <taxon>Tracheophyta</taxon>
        <taxon>Spermatophyta</taxon>
        <taxon>Magnoliopsida</taxon>
        <taxon>eudicotyledons</taxon>
        <taxon>Gunneridae</taxon>
        <taxon>Pentapetalae</taxon>
        <taxon>rosids</taxon>
        <taxon>fabids</taxon>
        <taxon>Rosales</taxon>
        <taxon>Moraceae</taxon>
        <taxon>Ficeae</taxon>
        <taxon>Ficus</taxon>
    </lineage>
</organism>
<evidence type="ECO:0000256" key="2">
    <source>
        <dbReference type="ARBA" id="ARBA00022692"/>
    </source>
</evidence>
<evidence type="ECO:0000313" key="8">
    <source>
        <dbReference type="Proteomes" id="UP001187192"/>
    </source>
</evidence>
<keyword evidence="2 6" id="KW-0812">Transmembrane</keyword>
<keyword evidence="5" id="KW-0927">Auxin signaling pathway</keyword>
<dbReference type="InterPro" id="IPR039305">
    <property type="entry name" value="PILS2/6"/>
</dbReference>
<keyword evidence="8" id="KW-1185">Reference proteome</keyword>
<feature type="transmembrane region" description="Helical" evidence="6">
    <location>
        <begin position="249"/>
        <end position="272"/>
    </location>
</feature>
<feature type="transmembrane region" description="Helical" evidence="6">
    <location>
        <begin position="47"/>
        <end position="71"/>
    </location>
</feature>
<evidence type="ECO:0000313" key="7">
    <source>
        <dbReference type="EMBL" id="GMN19609.1"/>
    </source>
</evidence>
<proteinExistence type="predicted"/>
<feature type="transmembrane region" description="Helical" evidence="6">
    <location>
        <begin position="122"/>
        <end position="143"/>
    </location>
</feature>
<keyword evidence="3 6" id="KW-1133">Transmembrane helix</keyword>
<reference evidence="7" key="1">
    <citation type="submission" date="2023-07" db="EMBL/GenBank/DDBJ databases">
        <title>draft genome sequence of fig (Ficus carica).</title>
        <authorList>
            <person name="Takahashi T."/>
            <person name="Nishimura K."/>
        </authorList>
    </citation>
    <scope>NUCLEOTIDE SEQUENCE</scope>
</reference>
<dbReference type="EMBL" id="BTGU01007598">
    <property type="protein sequence ID" value="GMN19609.1"/>
    <property type="molecule type" value="Genomic_DNA"/>
</dbReference>
<evidence type="ECO:0000256" key="5">
    <source>
        <dbReference type="ARBA" id="ARBA00023294"/>
    </source>
</evidence>
<dbReference type="Pfam" id="PF03547">
    <property type="entry name" value="Mem_trans"/>
    <property type="match status" value="1"/>
</dbReference>
<evidence type="ECO:0000256" key="1">
    <source>
        <dbReference type="ARBA" id="ARBA00004141"/>
    </source>
</evidence>
<comment type="subcellular location">
    <subcellularLocation>
        <location evidence="1">Membrane</location>
        <topology evidence="1">Multi-pass membrane protein</topology>
    </subcellularLocation>
</comment>
<feature type="transmembrane region" description="Helical" evidence="6">
    <location>
        <begin position="284"/>
        <end position="305"/>
    </location>
</feature>
<evidence type="ECO:0000256" key="4">
    <source>
        <dbReference type="ARBA" id="ARBA00023136"/>
    </source>
</evidence>
<sequence length="341" mass="36808">MASKRVNILTVDGRALLNKLVFKLLLPCVIFSQLGQAITLEKMKEWWFIPVNVLLGSTTGSLIGFIVAAFVRPPHPFFKFTVVQIGIGNLGSIPLVLLSALCRDKFNPFGDSNACSTSGTAYISFGQPIGAVIMYTYVFHMLAPPSESGSFDAEDDKLSLPIKTHPKKCTSSLELVKQIFQPPIVASILAMVLGTVPVLKRLIFTSGGPLFFFTDGCIILGQAMIPCILLALGGSLVDGPVSLRLGVRTIVAIVFARLLLVPLVGLGIVTLADQLGFLPDGDKMFRFVLLLQHSMPTSVMAGAIANLRGCGKEAAAVLFWVHIFAIFSMAGWIVLYLHLLF</sequence>
<comment type="caution">
    <text evidence="7">The sequence shown here is derived from an EMBL/GenBank/DDBJ whole genome shotgun (WGS) entry which is preliminary data.</text>
</comment>
<feature type="transmembrane region" description="Helical" evidence="6">
    <location>
        <begin position="77"/>
        <end position="101"/>
    </location>
</feature>
<dbReference type="AlphaFoldDB" id="A0AA87YV13"/>
<evidence type="ECO:0000256" key="6">
    <source>
        <dbReference type="SAM" id="Phobius"/>
    </source>
</evidence>
<evidence type="ECO:0000256" key="3">
    <source>
        <dbReference type="ARBA" id="ARBA00022989"/>
    </source>
</evidence>
<dbReference type="PANTHER" id="PTHR31419:SF1">
    <property type="entry name" value="PROTEIN PIN-LIKES 6"/>
    <property type="match status" value="1"/>
</dbReference>
<dbReference type="InterPro" id="IPR004776">
    <property type="entry name" value="Mem_transp_PIN-like"/>
</dbReference>
<accession>A0AA87YV13</accession>
<dbReference type="PANTHER" id="PTHR31419">
    <property type="entry name" value="PROTEIN PIN-LIKES 2"/>
    <property type="match status" value="1"/>
</dbReference>
<name>A0AA87YV13_FICCA</name>